<dbReference type="PANTHER" id="PTHR45705:SF1">
    <property type="entry name" value="FI20236P1"/>
    <property type="match status" value="1"/>
</dbReference>
<dbReference type="CDD" id="cd08839">
    <property type="entry name" value="ArfGap_SMAP"/>
    <property type="match status" value="1"/>
</dbReference>
<dbReference type="EMBL" id="OB795130">
    <property type="protein sequence ID" value="CAD7431727.1"/>
    <property type="molecule type" value="Genomic_DNA"/>
</dbReference>
<proteinExistence type="predicted"/>
<evidence type="ECO:0000256" key="3">
    <source>
        <dbReference type="ARBA" id="ARBA00022771"/>
    </source>
</evidence>
<dbReference type="GO" id="GO:0005737">
    <property type="term" value="C:cytoplasm"/>
    <property type="evidence" value="ECO:0007669"/>
    <property type="project" value="TreeGrafter"/>
</dbReference>
<dbReference type="InterPro" id="IPR044732">
    <property type="entry name" value="ArfGAP_SMAP1-like"/>
</dbReference>
<evidence type="ECO:0000256" key="2">
    <source>
        <dbReference type="ARBA" id="ARBA00022723"/>
    </source>
</evidence>
<name>A0A7R9HT72_9NEOP</name>
<feature type="compositionally biased region" description="Basic and acidic residues" evidence="6">
    <location>
        <begin position="281"/>
        <end position="295"/>
    </location>
</feature>
<feature type="domain" description="Arf-GAP" evidence="7">
    <location>
        <begin position="38"/>
        <end position="152"/>
    </location>
</feature>
<dbReference type="Pfam" id="PF01412">
    <property type="entry name" value="ArfGap"/>
    <property type="match status" value="1"/>
</dbReference>
<sequence>MIFSCHIYYFCCQNCCIVFEIMSRTEKDRLKQIQDRCQALLTEMLRDDDNKYCVDCDAKGPRWASWNLGIFLCIRCAGIHRNLGVHISKVKSVNLDTWTPEQVVSLQQMGNSRARAVYEANLPDNFRRPQTDSSLEAFVRAKYEQKKYIAREWVPLSIPKVNWDKELDEESERQRRRKKELNQQRQVRRSNNSASETTVPQLLPKPKGSTSPKIPRMTADTSKTAPKSATHDLLGLESPVSSTATPVSSSVSAGGGDDIFSSFLSAPPATEAVSPAGNTKPVEKTEEPVKGRSAEEESFFNQPAPSSAEKRQLTKDSILALYATQPTQPVSQQPMFGIPGGLYTQPSSGFPTAAPGLSYGISNNMLGAQPIQNGVYAVPGLGSQPLAATVPVSGIASNPFFNMGTPAAAFPIMTQTLEGGSFGTSGPQYPWPFWTSFYSIQWFIWGENLEHPERLRTRLNMPLLPQQFVNLNIGAPIEHPPPQGYLGLQGVTRPVGRQVLGQGIDELMMGPVQQPANPGHTLATNLWQ</sequence>
<dbReference type="PRINTS" id="PR00405">
    <property type="entry name" value="REVINTRACTNG"/>
</dbReference>
<dbReference type="InterPro" id="IPR038508">
    <property type="entry name" value="ArfGAP_dom_sf"/>
</dbReference>
<dbReference type="PROSITE" id="PS50115">
    <property type="entry name" value="ARFGAP"/>
    <property type="match status" value="1"/>
</dbReference>
<gene>
    <name evidence="8" type="ORF">TMSB3V08_LOCUS8449</name>
</gene>
<feature type="region of interest" description="Disordered" evidence="6">
    <location>
        <begin position="270"/>
        <end position="311"/>
    </location>
</feature>
<dbReference type="GO" id="GO:0005096">
    <property type="term" value="F:GTPase activator activity"/>
    <property type="evidence" value="ECO:0007669"/>
    <property type="project" value="UniProtKB-KW"/>
</dbReference>
<dbReference type="Gene3D" id="1.10.220.150">
    <property type="entry name" value="Arf GTPase activating protein"/>
    <property type="match status" value="1"/>
</dbReference>
<feature type="region of interest" description="Disordered" evidence="6">
    <location>
        <begin position="167"/>
        <end position="229"/>
    </location>
</feature>
<dbReference type="InterPro" id="IPR051718">
    <property type="entry name" value="ARF_GTPase-activating"/>
</dbReference>
<dbReference type="InterPro" id="IPR037278">
    <property type="entry name" value="ARFGAP/RecO"/>
</dbReference>
<evidence type="ECO:0000313" key="8">
    <source>
        <dbReference type="EMBL" id="CAD7431727.1"/>
    </source>
</evidence>
<evidence type="ECO:0000256" key="6">
    <source>
        <dbReference type="SAM" id="MobiDB-lite"/>
    </source>
</evidence>
<reference evidence="8" key="1">
    <citation type="submission" date="2020-11" db="EMBL/GenBank/DDBJ databases">
        <authorList>
            <person name="Tran Van P."/>
        </authorList>
    </citation>
    <scope>NUCLEOTIDE SEQUENCE</scope>
</reference>
<keyword evidence="1" id="KW-0343">GTPase activation</keyword>
<dbReference type="GO" id="GO:0008270">
    <property type="term" value="F:zinc ion binding"/>
    <property type="evidence" value="ECO:0007669"/>
    <property type="project" value="UniProtKB-KW"/>
</dbReference>
<evidence type="ECO:0000256" key="4">
    <source>
        <dbReference type="ARBA" id="ARBA00022833"/>
    </source>
</evidence>
<dbReference type="SMART" id="SM00105">
    <property type="entry name" value="ArfGap"/>
    <property type="match status" value="1"/>
</dbReference>
<keyword evidence="3 5" id="KW-0863">Zinc-finger</keyword>
<dbReference type="FunFam" id="1.10.220.150:FF:000009">
    <property type="entry name" value="stromal membrane-associated protein 1 isoform X1"/>
    <property type="match status" value="1"/>
</dbReference>
<dbReference type="InterPro" id="IPR001164">
    <property type="entry name" value="ArfGAP_dom"/>
</dbReference>
<evidence type="ECO:0000256" key="5">
    <source>
        <dbReference type="PROSITE-ProRule" id="PRU00288"/>
    </source>
</evidence>
<dbReference type="AlphaFoldDB" id="A0A7R9HT72"/>
<protein>
    <recommendedName>
        <fullName evidence="7">Arf-GAP domain-containing protein</fullName>
    </recommendedName>
</protein>
<feature type="compositionally biased region" description="Polar residues" evidence="6">
    <location>
        <begin position="183"/>
        <end position="200"/>
    </location>
</feature>
<evidence type="ECO:0000259" key="7">
    <source>
        <dbReference type="PROSITE" id="PS50115"/>
    </source>
</evidence>
<keyword evidence="4" id="KW-0862">Zinc</keyword>
<evidence type="ECO:0000256" key="1">
    <source>
        <dbReference type="ARBA" id="ARBA00022468"/>
    </source>
</evidence>
<dbReference type="SUPFAM" id="SSF57863">
    <property type="entry name" value="ArfGap/RecO-like zinc finger"/>
    <property type="match status" value="1"/>
</dbReference>
<accession>A0A7R9HT72</accession>
<organism evidence="8">
    <name type="scientific">Timema monikensis</name>
    <dbReference type="NCBI Taxonomy" id="170555"/>
    <lineage>
        <taxon>Eukaryota</taxon>
        <taxon>Metazoa</taxon>
        <taxon>Ecdysozoa</taxon>
        <taxon>Arthropoda</taxon>
        <taxon>Hexapoda</taxon>
        <taxon>Insecta</taxon>
        <taxon>Pterygota</taxon>
        <taxon>Neoptera</taxon>
        <taxon>Polyneoptera</taxon>
        <taxon>Phasmatodea</taxon>
        <taxon>Timematodea</taxon>
        <taxon>Timematoidea</taxon>
        <taxon>Timematidae</taxon>
        <taxon>Timema</taxon>
    </lineage>
</organism>
<keyword evidence="2" id="KW-0479">Metal-binding</keyword>
<dbReference type="PANTHER" id="PTHR45705">
    <property type="entry name" value="FI20236P1"/>
    <property type="match status" value="1"/>
</dbReference>